<feature type="transmembrane region" description="Helical" evidence="1">
    <location>
        <begin position="12"/>
        <end position="33"/>
    </location>
</feature>
<keyword evidence="1" id="KW-0472">Membrane</keyword>
<name>A0ABY1S652_CALBS</name>
<keyword evidence="1" id="KW-1133">Transmembrane helix</keyword>
<proteinExistence type="predicted"/>
<keyword evidence="1" id="KW-0812">Transmembrane</keyword>
<dbReference type="Proteomes" id="UP000196803">
    <property type="component" value="Unassembled WGS sequence"/>
</dbReference>
<evidence type="ECO:0000313" key="2">
    <source>
        <dbReference type="EMBL" id="SMR91814.1"/>
    </source>
</evidence>
<keyword evidence="3" id="KW-1185">Reference proteome</keyword>
<evidence type="ECO:0000313" key="3">
    <source>
        <dbReference type="Proteomes" id="UP000196803"/>
    </source>
</evidence>
<gene>
    <name evidence="2" type="ORF">SAMN05216240_0664</name>
</gene>
<evidence type="ECO:0000256" key="1">
    <source>
        <dbReference type="SAM" id="Phobius"/>
    </source>
</evidence>
<comment type="caution">
    <text evidence="2">The sequence shown here is derived from an EMBL/GenBank/DDBJ whole genome shotgun (WGS) entry which is preliminary data.</text>
</comment>
<protein>
    <submittedName>
        <fullName evidence="2">Aldouronate transport system substrate-binding protein</fullName>
    </submittedName>
</protein>
<reference evidence="2 3" key="1">
    <citation type="submission" date="2017-05" db="EMBL/GenBank/DDBJ databases">
        <authorList>
            <person name="Varghese N."/>
            <person name="Submissions S."/>
        </authorList>
    </citation>
    <scope>NUCLEOTIDE SEQUENCE [LARGE SCALE GENOMIC DNA]</scope>
    <source>
        <strain evidence="2 3">MACB1020</strain>
    </source>
</reference>
<organism evidence="2 3">
    <name type="scientific">Caldicellulosiruptor bescii</name>
    <name type="common">Anaerocellum thermophilum</name>
    <dbReference type="NCBI Taxonomy" id="31899"/>
    <lineage>
        <taxon>Bacteria</taxon>
        <taxon>Bacillati</taxon>
        <taxon>Bacillota</taxon>
        <taxon>Bacillota incertae sedis</taxon>
        <taxon>Caldicellulosiruptorales</taxon>
        <taxon>Caldicellulosiruptoraceae</taxon>
        <taxon>Caldicellulosiruptor</taxon>
    </lineage>
</organism>
<accession>A0ABY1S652</accession>
<sequence>MICSRTFIRSKEFFKVVVLLVCIVFIISSIGMLSP</sequence>
<dbReference type="EMBL" id="FXXC01000001">
    <property type="protein sequence ID" value="SMR91814.1"/>
    <property type="molecule type" value="Genomic_DNA"/>
</dbReference>